<dbReference type="EMBL" id="AVOT02071081">
    <property type="protein sequence ID" value="MBW0561478.1"/>
    <property type="molecule type" value="Genomic_DNA"/>
</dbReference>
<reference evidence="2" key="1">
    <citation type="submission" date="2021-03" db="EMBL/GenBank/DDBJ databases">
        <title>Draft genome sequence of rust myrtle Austropuccinia psidii MF-1, a brazilian biotype.</title>
        <authorList>
            <person name="Quecine M.C."/>
            <person name="Pachon D.M.R."/>
            <person name="Bonatelli M.L."/>
            <person name="Correr F.H."/>
            <person name="Franceschini L.M."/>
            <person name="Leite T.F."/>
            <person name="Margarido G.R.A."/>
            <person name="Almeida C.A."/>
            <person name="Ferrarezi J.A."/>
            <person name="Labate C.A."/>
        </authorList>
    </citation>
    <scope>NUCLEOTIDE SEQUENCE</scope>
    <source>
        <strain evidence="2">MF-1</strain>
    </source>
</reference>
<organism evidence="2 3">
    <name type="scientific">Austropuccinia psidii MF-1</name>
    <dbReference type="NCBI Taxonomy" id="1389203"/>
    <lineage>
        <taxon>Eukaryota</taxon>
        <taxon>Fungi</taxon>
        <taxon>Dikarya</taxon>
        <taxon>Basidiomycota</taxon>
        <taxon>Pucciniomycotina</taxon>
        <taxon>Pucciniomycetes</taxon>
        <taxon>Pucciniales</taxon>
        <taxon>Sphaerophragmiaceae</taxon>
        <taxon>Austropuccinia</taxon>
    </lineage>
</organism>
<keyword evidence="3" id="KW-1185">Reference proteome</keyword>
<proteinExistence type="predicted"/>
<evidence type="ECO:0000313" key="2">
    <source>
        <dbReference type="EMBL" id="MBW0561478.1"/>
    </source>
</evidence>
<comment type="caution">
    <text evidence="2">The sequence shown here is derived from an EMBL/GenBank/DDBJ whole genome shotgun (WGS) entry which is preliminary data.</text>
</comment>
<feature type="region of interest" description="Disordered" evidence="1">
    <location>
        <begin position="189"/>
        <end position="228"/>
    </location>
</feature>
<accession>A0A9Q3JG33</accession>
<dbReference type="AlphaFoldDB" id="A0A9Q3JG33"/>
<dbReference type="Proteomes" id="UP000765509">
    <property type="component" value="Unassembled WGS sequence"/>
</dbReference>
<gene>
    <name evidence="2" type="ORF">O181_101193</name>
</gene>
<sequence>MEGILTLKNYYGLVTDTELPEEIAENAKLEPRRKQRATALLKINCAIRIGNKFYTESKKDPATFWKLAQEFYEPKSIQNQTMYLGKIFSTQLLDNQIKDSMSFILKNMLHLRTLFSGLTISPEDLIDSAIAMWVIINLPKGFKTTMEVWLGKCEVEKKSPSLDDTWEVMRKFLQRDKSNQNPNNQALIASKANSNTKQHHQQKRKTEADYPRCAPGWHNPLTRHDESKCNFLKREAKNQLSPS</sequence>
<protein>
    <submittedName>
        <fullName evidence="2">Uncharacterized protein</fullName>
    </submittedName>
</protein>
<dbReference type="OrthoDB" id="2496969at2759"/>
<name>A0A9Q3JG33_9BASI</name>
<evidence type="ECO:0000313" key="3">
    <source>
        <dbReference type="Proteomes" id="UP000765509"/>
    </source>
</evidence>
<evidence type="ECO:0000256" key="1">
    <source>
        <dbReference type="SAM" id="MobiDB-lite"/>
    </source>
</evidence>